<dbReference type="Pfam" id="PF13489">
    <property type="entry name" value="Methyltransf_23"/>
    <property type="match status" value="1"/>
</dbReference>
<organism evidence="1 2">
    <name type="scientific">Chitinophaga terrae</name>
    <name type="common">ex Kim and Jung 2007</name>
    <dbReference type="NCBI Taxonomy" id="408074"/>
    <lineage>
        <taxon>Bacteria</taxon>
        <taxon>Pseudomonadati</taxon>
        <taxon>Bacteroidota</taxon>
        <taxon>Chitinophagia</taxon>
        <taxon>Chitinophagales</taxon>
        <taxon>Chitinophagaceae</taxon>
        <taxon>Chitinophaga</taxon>
    </lineage>
</organism>
<dbReference type="OrthoDB" id="9789123at2"/>
<dbReference type="GO" id="GO:0008168">
    <property type="term" value="F:methyltransferase activity"/>
    <property type="evidence" value="ECO:0007669"/>
    <property type="project" value="UniProtKB-KW"/>
</dbReference>
<reference evidence="2" key="1">
    <citation type="submission" date="2016-10" db="EMBL/GenBank/DDBJ databases">
        <authorList>
            <person name="Varghese N."/>
            <person name="Submissions S."/>
        </authorList>
    </citation>
    <scope>NUCLEOTIDE SEQUENCE [LARGE SCALE GENOMIC DNA]</scope>
    <source>
        <strain evidence="2">DSM 23920</strain>
    </source>
</reference>
<evidence type="ECO:0000313" key="1">
    <source>
        <dbReference type="EMBL" id="SEA57902.1"/>
    </source>
</evidence>
<name>A0A1H4CCT4_9BACT</name>
<dbReference type="GO" id="GO:0032259">
    <property type="term" value="P:methylation"/>
    <property type="evidence" value="ECO:0007669"/>
    <property type="project" value="UniProtKB-KW"/>
</dbReference>
<dbReference type="Gene3D" id="3.40.50.150">
    <property type="entry name" value="Vaccinia Virus protein VP39"/>
    <property type="match status" value="1"/>
</dbReference>
<keyword evidence="1" id="KW-0489">Methyltransferase</keyword>
<evidence type="ECO:0000313" key="2">
    <source>
        <dbReference type="Proteomes" id="UP000199656"/>
    </source>
</evidence>
<gene>
    <name evidence="1" type="ORF">SAMN05660909_02536</name>
</gene>
<dbReference type="STRING" id="408074.SAMN05660909_02536"/>
<dbReference type="CDD" id="cd02440">
    <property type="entry name" value="AdoMet_MTases"/>
    <property type="match status" value="1"/>
</dbReference>
<dbReference type="InterPro" id="IPR029063">
    <property type="entry name" value="SAM-dependent_MTases_sf"/>
</dbReference>
<dbReference type="PANTHER" id="PTHR43861">
    <property type="entry name" value="TRANS-ACONITATE 2-METHYLTRANSFERASE-RELATED"/>
    <property type="match status" value="1"/>
</dbReference>
<sequence>MTQPVITYEYDRITDIKRLNFITDSLKKEIPANGRVLDVGCGNGVISRHLGQFGYEVLGIDISQKTIDVARSKNTLPNVRFEAISAEQLTAMGQQYDAVICSEVLEHLDRPEVLLKTIYASLKDEGTLIVTVPNGMGPREVCVTKPMLKVRKSPKLQSFILGVKKMLGYKGTTVQSQADNLDHVQFFTRKDLEQLADNNAFRIVKFAKTNFVEDVFPFSIITKRVKALQAFDCQVAELLPYSLTGGFNTIWKKAGK</sequence>
<protein>
    <submittedName>
        <fullName evidence="1">Ubiquinone biosynthesis O-methyltransferase</fullName>
    </submittedName>
</protein>
<dbReference type="Proteomes" id="UP000199656">
    <property type="component" value="Unassembled WGS sequence"/>
</dbReference>
<keyword evidence="1" id="KW-0808">Transferase</keyword>
<proteinExistence type="predicted"/>
<dbReference type="AlphaFoldDB" id="A0A1H4CCT4"/>
<keyword evidence="2" id="KW-1185">Reference proteome</keyword>
<dbReference type="RefSeq" id="WP_089762104.1">
    <property type="nucleotide sequence ID" value="NZ_BKAT01000007.1"/>
</dbReference>
<dbReference type="SUPFAM" id="SSF53335">
    <property type="entry name" value="S-adenosyl-L-methionine-dependent methyltransferases"/>
    <property type="match status" value="1"/>
</dbReference>
<keyword evidence="1" id="KW-0830">Ubiquinone</keyword>
<accession>A0A1H4CCT4</accession>
<dbReference type="EMBL" id="FNRL01000010">
    <property type="protein sequence ID" value="SEA57902.1"/>
    <property type="molecule type" value="Genomic_DNA"/>
</dbReference>